<organism evidence="1 2">
    <name type="scientific">Triparma laevis f. longispina</name>
    <dbReference type="NCBI Taxonomy" id="1714387"/>
    <lineage>
        <taxon>Eukaryota</taxon>
        <taxon>Sar</taxon>
        <taxon>Stramenopiles</taxon>
        <taxon>Ochrophyta</taxon>
        <taxon>Bolidophyceae</taxon>
        <taxon>Parmales</taxon>
        <taxon>Triparmaceae</taxon>
        <taxon>Triparma</taxon>
    </lineage>
</organism>
<comment type="caution">
    <text evidence="1">The sequence shown here is derived from an EMBL/GenBank/DDBJ whole genome shotgun (WGS) entry which is preliminary data.</text>
</comment>
<protein>
    <submittedName>
        <fullName evidence="1">Uncharacterized protein</fullName>
    </submittedName>
</protein>
<evidence type="ECO:0000313" key="2">
    <source>
        <dbReference type="Proteomes" id="UP001165122"/>
    </source>
</evidence>
<sequence>MPRPLPHPLPSSASATDPTLTALIAYIRSLLEFDAAGHFDEWLHHFGPRKKPPQTLTSLTATYTSYTNLSLPSKPLPHPPPYYSTPLTISTIYLLPPAIAASLNVLSNYKLHSSPLLPSYLSSLTSALPQPPSPSLKLHLKLPFQYSCCIQKHPYCRYSPSPQISTFLTLTSYSTKPQSKNELKILKYFDYKLNPEQLDAIEEYCKALDLEFNLKNILKTFRSLKPVTTFIPLPPIKASTQIEAIKNGPYALHHQSDADSPSSGLWSSDGSHIKFSNALGSYDDFLFQCSSQSHKIPSYVLKIPLPSTFNFHSIKSNLEAAGVEIPRIRIQNDKLLINCTFPKSRILRGPSPSSGAEVLKEFKNLWKGKWEIRKFLDGIYLCVVFTNRALETFQFFLNSTPSGSDLESTLTVSPPTSISTELINDIKNLSNLNLPILIKNITATSDTTLMVELESNPKYPKNLNGILNIKDAIMLKVIESIEELDSSIDLRGEGEKNHNNNLLL</sequence>
<reference evidence="2" key="1">
    <citation type="journal article" date="2023" name="Commun. Biol.">
        <title>Genome analysis of Parmales, the sister group of diatoms, reveals the evolutionary specialization of diatoms from phago-mixotrophs to photoautotrophs.</title>
        <authorList>
            <person name="Ban H."/>
            <person name="Sato S."/>
            <person name="Yoshikawa S."/>
            <person name="Yamada K."/>
            <person name="Nakamura Y."/>
            <person name="Ichinomiya M."/>
            <person name="Sato N."/>
            <person name="Blanc-Mathieu R."/>
            <person name="Endo H."/>
            <person name="Kuwata A."/>
            <person name="Ogata H."/>
        </authorList>
    </citation>
    <scope>NUCLEOTIDE SEQUENCE [LARGE SCALE GENOMIC DNA]</scope>
    <source>
        <strain evidence="2">NIES 3700</strain>
    </source>
</reference>
<dbReference type="Proteomes" id="UP001165122">
    <property type="component" value="Unassembled WGS sequence"/>
</dbReference>
<keyword evidence="2" id="KW-1185">Reference proteome</keyword>
<gene>
    <name evidence="1" type="ORF">TrLO_g6609</name>
</gene>
<accession>A0A9W6ZHX1</accession>
<proteinExistence type="predicted"/>
<evidence type="ECO:0000313" key="1">
    <source>
        <dbReference type="EMBL" id="GMH53001.1"/>
    </source>
</evidence>
<dbReference type="EMBL" id="BRXW01000422">
    <property type="protein sequence ID" value="GMH53001.1"/>
    <property type="molecule type" value="Genomic_DNA"/>
</dbReference>
<dbReference type="AlphaFoldDB" id="A0A9W6ZHX1"/>
<name>A0A9W6ZHX1_9STRA</name>